<dbReference type="AlphaFoldDB" id="A0A242KYI7"/>
<dbReference type="EMBL" id="NGMS01000001">
    <property type="protein sequence ID" value="OTP26838.1"/>
    <property type="molecule type" value="Genomic_DNA"/>
</dbReference>
<evidence type="ECO:0000313" key="2">
    <source>
        <dbReference type="EMBL" id="OTP26838.1"/>
    </source>
</evidence>
<dbReference type="InterPro" id="IPR029050">
    <property type="entry name" value="Immunoprotect_excell_Ig-like"/>
</dbReference>
<organism evidence="2 3">
    <name type="scientific">Enterococcus mundtii</name>
    <dbReference type="NCBI Taxonomy" id="53346"/>
    <lineage>
        <taxon>Bacteria</taxon>
        <taxon>Bacillati</taxon>
        <taxon>Bacillota</taxon>
        <taxon>Bacilli</taxon>
        <taxon>Lactobacillales</taxon>
        <taxon>Enterococcaceae</taxon>
        <taxon>Enterococcus</taxon>
    </lineage>
</organism>
<keyword evidence="1" id="KW-0732">Signal</keyword>
<proteinExistence type="predicted"/>
<accession>A0A242KYI7</accession>
<reference evidence="2 3" key="1">
    <citation type="submission" date="2017-05" db="EMBL/GenBank/DDBJ databases">
        <title>The Genome Sequence of Enterococcus mundtii 6B1_DIV0119.</title>
        <authorList>
            <consortium name="The Broad Institute Genomics Platform"/>
            <consortium name="The Broad Institute Genomic Center for Infectious Diseases"/>
            <person name="Earl A."/>
            <person name="Manson A."/>
            <person name="Schwartman J."/>
            <person name="Gilmore M."/>
            <person name="Abouelleil A."/>
            <person name="Cao P."/>
            <person name="Chapman S."/>
            <person name="Cusick C."/>
            <person name="Shea T."/>
            <person name="Young S."/>
            <person name="Neafsey D."/>
            <person name="Nusbaum C."/>
            <person name="Birren B."/>
        </authorList>
    </citation>
    <scope>NUCLEOTIDE SEQUENCE [LARGE SCALE GENOMIC DNA]</scope>
    <source>
        <strain evidence="2 3">6B1_DIV0119</strain>
    </source>
</reference>
<evidence type="ECO:0000256" key="1">
    <source>
        <dbReference type="ARBA" id="ARBA00022729"/>
    </source>
</evidence>
<protein>
    <recommendedName>
        <fullName evidence="4">DUF4352 domain-containing protein</fullName>
    </recommendedName>
</protein>
<name>A0A242KYI7_ENTMU</name>
<dbReference type="Proteomes" id="UP000195024">
    <property type="component" value="Unassembled WGS sequence"/>
</dbReference>
<dbReference type="Gene3D" id="2.60.40.1240">
    <property type="match status" value="1"/>
</dbReference>
<gene>
    <name evidence="2" type="ORF">A5802_000572</name>
</gene>
<sequence>MMRKSKIFFFCLGGSIILAVAVARIIEINRGVPKSFAITTYHLNDVVSLNDLELTVLNYSKGKSYHYDGGNPMDQYEFMPVTVTVNVKNISPDAQDLAILKESRLFSGYNYYNTGDVDFPQQVLDPQQQTTLTYVYTVDAEKVEESFQFVLTTQALLRFDQANYHASYDKGVYKGVAIQL</sequence>
<evidence type="ECO:0000313" key="3">
    <source>
        <dbReference type="Proteomes" id="UP000195024"/>
    </source>
</evidence>
<evidence type="ECO:0008006" key="4">
    <source>
        <dbReference type="Google" id="ProtNLM"/>
    </source>
</evidence>
<comment type="caution">
    <text evidence="2">The sequence shown here is derived from an EMBL/GenBank/DDBJ whole genome shotgun (WGS) entry which is preliminary data.</text>
</comment>